<keyword evidence="7" id="KW-0406">Ion transport</keyword>
<feature type="domain" description="Cation/H+ exchanger transmembrane" evidence="10">
    <location>
        <begin position="17"/>
        <end position="414"/>
    </location>
</feature>
<dbReference type="RefSeq" id="WP_310928649.1">
    <property type="nucleotide sequence ID" value="NZ_JAMQOQ010000002.1"/>
</dbReference>
<name>A0ABU2G3F9_9EURY</name>
<feature type="transmembrane region" description="Helical" evidence="9">
    <location>
        <begin position="360"/>
        <end position="379"/>
    </location>
</feature>
<evidence type="ECO:0000313" key="12">
    <source>
        <dbReference type="Proteomes" id="UP001254813"/>
    </source>
</evidence>
<dbReference type="InterPro" id="IPR006153">
    <property type="entry name" value="Cation/H_exchanger_TM"/>
</dbReference>
<keyword evidence="5 9" id="KW-0812">Transmembrane</keyword>
<feature type="transmembrane region" description="Helical" evidence="9">
    <location>
        <begin position="105"/>
        <end position="133"/>
    </location>
</feature>
<sequence>MALEPYFFAQLVVGLALVGLAVLPRFVSDWPVSLPIFYVSLGFAAFSLPLGLPAPDPLKYGTLAEKLTELGVILALTGAGLKLDRTPGLRDWASTWRLLGVTMPLSIAAAALLGWGVAGFALTTALLLGAVLAPTDPVLASEMQVEEPGAGAEDEPAEGAAGKTDEVRFALTSEAGLNDSLAFPFTNLAIAVALLGVDPGLWLGEWALVDVGYKLAVGLLSGYLVGRALGWVVFAGSPDSELARSVRGMEALGGTLLVYAFTELVGGYGFLAVFVAALVVRDAEREHDYNETLHDVAEKSEQTLMTVLMVLFGGALAAGLLDPLTTTGVAVALTLVFVVRPLAGAVGLFGFDRDPLERGVIASFGIRGLGSFYYLAHALNVAPFPEARRLWALVGAVVLVSVVVHGVSATPALKLLERRSS</sequence>
<evidence type="ECO:0000256" key="7">
    <source>
        <dbReference type="ARBA" id="ARBA00023065"/>
    </source>
</evidence>
<protein>
    <submittedName>
        <fullName evidence="11">Cation:proton antiporter</fullName>
    </submittedName>
</protein>
<feature type="transmembrane region" description="Helical" evidence="9">
    <location>
        <begin position="327"/>
        <end position="348"/>
    </location>
</feature>
<keyword evidence="2" id="KW-0813">Transport</keyword>
<dbReference type="EMBL" id="JAMQOQ010000002">
    <property type="protein sequence ID" value="MDS0294844.1"/>
    <property type="molecule type" value="Genomic_DNA"/>
</dbReference>
<dbReference type="InterPro" id="IPR038770">
    <property type="entry name" value="Na+/solute_symporter_sf"/>
</dbReference>
<organism evidence="11 12">
    <name type="scientific">Halogeometricum luteum</name>
    <dbReference type="NCBI Taxonomy" id="2950537"/>
    <lineage>
        <taxon>Archaea</taxon>
        <taxon>Methanobacteriati</taxon>
        <taxon>Methanobacteriota</taxon>
        <taxon>Stenosarchaea group</taxon>
        <taxon>Halobacteria</taxon>
        <taxon>Halobacteriales</taxon>
        <taxon>Haloferacaceae</taxon>
        <taxon>Halogeometricum</taxon>
    </lineage>
</organism>
<keyword evidence="4" id="KW-1003">Cell membrane</keyword>
<feature type="transmembrane region" description="Helical" evidence="9">
    <location>
        <begin position="181"/>
        <end position="203"/>
    </location>
</feature>
<evidence type="ECO:0000256" key="8">
    <source>
        <dbReference type="ARBA" id="ARBA00023136"/>
    </source>
</evidence>
<dbReference type="Gene3D" id="1.20.1530.20">
    <property type="match status" value="1"/>
</dbReference>
<comment type="caution">
    <text evidence="11">The sequence shown here is derived from an EMBL/GenBank/DDBJ whole genome shotgun (WGS) entry which is preliminary data.</text>
</comment>
<feature type="transmembrane region" description="Helical" evidence="9">
    <location>
        <begin position="303"/>
        <end position="321"/>
    </location>
</feature>
<keyword evidence="6 9" id="KW-1133">Transmembrane helix</keyword>
<proteinExistence type="predicted"/>
<feature type="transmembrane region" description="Helical" evidence="9">
    <location>
        <begin position="6"/>
        <end position="24"/>
    </location>
</feature>
<feature type="transmembrane region" description="Helical" evidence="9">
    <location>
        <begin position="391"/>
        <end position="413"/>
    </location>
</feature>
<evidence type="ECO:0000256" key="1">
    <source>
        <dbReference type="ARBA" id="ARBA00004651"/>
    </source>
</evidence>
<feature type="transmembrane region" description="Helical" evidence="9">
    <location>
        <begin position="256"/>
        <end position="280"/>
    </location>
</feature>
<evidence type="ECO:0000259" key="10">
    <source>
        <dbReference type="Pfam" id="PF00999"/>
    </source>
</evidence>
<feature type="transmembrane region" description="Helical" evidence="9">
    <location>
        <begin position="36"/>
        <end position="55"/>
    </location>
</feature>
<evidence type="ECO:0000313" key="11">
    <source>
        <dbReference type="EMBL" id="MDS0294844.1"/>
    </source>
</evidence>
<dbReference type="Pfam" id="PF00999">
    <property type="entry name" value="Na_H_Exchanger"/>
    <property type="match status" value="1"/>
</dbReference>
<dbReference type="PANTHER" id="PTHR32507">
    <property type="entry name" value="NA(+)/H(+) ANTIPORTER 1"/>
    <property type="match status" value="1"/>
</dbReference>
<gene>
    <name evidence="11" type="ORF">NDI79_11750</name>
</gene>
<evidence type="ECO:0000256" key="2">
    <source>
        <dbReference type="ARBA" id="ARBA00022448"/>
    </source>
</evidence>
<keyword evidence="3" id="KW-0050">Antiport</keyword>
<evidence type="ECO:0000256" key="4">
    <source>
        <dbReference type="ARBA" id="ARBA00022475"/>
    </source>
</evidence>
<evidence type="ECO:0000256" key="9">
    <source>
        <dbReference type="SAM" id="Phobius"/>
    </source>
</evidence>
<accession>A0ABU2G3F9</accession>
<feature type="transmembrane region" description="Helical" evidence="9">
    <location>
        <begin position="215"/>
        <end position="236"/>
    </location>
</feature>
<keyword evidence="8 9" id="KW-0472">Membrane</keyword>
<evidence type="ECO:0000256" key="3">
    <source>
        <dbReference type="ARBA" id="ARBA00022449"/>
    </source>
</evidence>
<keyword evidence="12" id="KW-1185">Reference proteome</keyword>
<evidence type="ECO:0000256" key="6">
    <source>
        <dbReference type="ARBA" id="ARBA00022989"/>
    </source>
</evidence>
<dbReference type="Proteomes" id="UP001254813">
    <property type="component" value="Unassembled WGS sequence"/>
</dbReference>
<dbReference type="PANTHER" id="PTHR32507:SF8">
    <property type="entry name" value="CNH1P"/>
    <property type="match status" value="1"/>
</dbReference>
<evidence type="ECO:0000256" key="5">
    <source>
        <dbReference type="ARBA" id="ARBA00022692"/>
    </source>
</evidence>
<reference evidence="11 12" key="1">
    <citation type="submission" date="2022-06" db="EMBL/GenBank/DDBJ databases">
        <title>Halogeometricum sp. a new haloarchaeum isolate from saline soil.</title>
        <authorList>
            <person name="Strakova D."/>
            <person name="Galisteo C."/>
            <person name="Sanchez-Porro C."/>
            <person name="Ventosa A."/>
        </authorList>
    </citation>
    <scope>NUCLEOTIDE SEQUENCE [LARGE SCALE GENOMIC DNA]</scope>
    <source>
        <strain evidence="12">S3BR25-2</strain>
    </source>
</reference>
<comment type="subcellular location">
    <subcellularLocation>
        <location evidence="1">Cell membrane</location>
        <topology evidence="1">Multi-pass membrane protein</topology>
    </subcellularLocation>
</comment>